<organism evidence="1 2">
    <name type="scientific">Acidithiobacillus ferruginosus</name>
    <dbReference type="NCBI Taxonomy" id="3063951"/>
    <lineage>
        <taxon>Bacteria</taxon>
        <taxon>Pseudomonadati</taxon>
        <taxon>Pseudomonadota</taxon>
        <taxon>Acidithiobacillia</taxon>
        <taxon>Acidithiobacillales</taxon>
        <taxon>Acidithiobacillaceae</taxon>
        <taxon>Acidithiobacillus</taxon>
    </lineage>
</organism>
<accession>A0ACD5IJ58</accession>
<gene>
    <name evidence="1" type="ORF">HF292_003740</name>
</gene>
<proteinExistence type="predicted"/>
<name>A0ACD5IJ58_9PROT</name>
<dbReference type="EMBL" id="CP130946">
    <property type="protein sequence ID" value="XRP73772.1"/>
    <property type="molecule type" value="Genomic_DNA"/>
</dbReference>
<sequence>MEALIASAVRHSVPGFWHMSPHQQTCQRLCLQYGVYPVEIAIPDTGWEHAVRRWLVTNGFEKELILLTQGPNKGHSGGTNRLELIHLDGSVHP</sequence>
<evidence type="ECO:0000313" key="2">
    <source>
        <dbReference type="Proteomes" id="UP001196097"/>
    </source>
</evidence>
<keyword evidence="2" id="KW-1185">Reference proteome</keyword>
<protein>
    <submittedName>
        <fullName evidence="1">Uncharacterized protein</fullName>
    </submittedName>
</protein>
<evidence type="ECO:0000313" key="1">
    <source>
        <dbReference type="EMBL" id="XRP73772.1"/>
    </source>
</evidence>
<reference evidence="1 2" key="1">
    <citation type="journal article" date="2021" name="ISME J.">
        <title>Genomic evolution of the class Acidithiobacillia: deep-branching Proteobacteria living in extreme acidic conditions.</title>
        <authorList>
            <person name="Moya-Beltran A."/>
            <person name="Beard S."/>
            <person name="Rojas-Villalobos C."/>
            <person name="Issotta F."/>
            <person name="Gallardo Y."/>
            <person name="Ulloa R."/>
            <person name="Giaveno A."/>
            <person name="Degli Esposti M."/>
            <person name="Johnson D.B."/>
            <person name="Quatrini R."/>
        </authorList>
    </citation>
    <scope>NUCLEOTIDE SEQUENCE [LARGE SCALE GENOMIC DNA]</scope>
    <source>
        <strain evidence="1 2">CF3</strain>
    </source>
</reference>
<dbReference type="Proteomes" id="UP001196097">
    <property type="component" value="Chromosome"/>
</dbReference>